<protein>
    <recommendedName>
        <fullName evidence="1">Polymerase/histidinol phosphatase N-terminal domain-containing protein</fullName>
    </recommendedName>
</protein>
<evidence type="ECO:0000259" key="1">
    <source>
        <dbReference type="SMART" id="SM00481"/>
    </source>
</evidence>
<dbReference type="Gene3D" id="3.20.20.140">
    <property type="entry name" value="Metal-dependent hydrolases"/>
    <property type="match status" value="1"/>
</dbReference>
<dbReference type="EMBL" id="FAXA01000333">
    <property type="protein sequence ID" value="CUV02943.1"/>
    <property type="molecule type" value="Genomic_DNA"/>
</dbReference>
<accession>A0A170QAI5</accession>
<dbReference type="SMART" id="SM00481">
    <property type="entry name" value="POLIIIAc"/>
    <property type="match status" value="1"/>
</dbReference>
<organism evidence="2">
    <name type="scientific">hydrothermal vent metagenome</name>
    <dbReference type="NCBI Taxonomy" id="652676"/>
    <lineage>
        <taxon>unclassified sequences</taxon>
        <taxon>metagenomes</taxon>
        <taxon>ecological metagenomes</taxon>
    </lineage>
</organism>
<dbReference type="Pfam" id="PF13263">
    <property type="entry name" value="PHP_C"/>
    <property type="match status" value="1"/>
</dbReference>
<dbReference type="AlphaFoldDB" id="A0A170QAI5"/>
<dbReference type="NCBIfam" id="NF038032">
    <property type="entry name" value="CehA_McbA_metalo"/>
    <property type="match status" value="1"/>
</dbReference>
<proteinExistence type="predicted"/>
<dbReference type="GO" id="GO:0035312">
    <property type="term" value="F:5'-3' DNA exonuclease activity"/>
    <property type="evidence" value="ECO:0007669"/>
    <property type="project" value="TreeGrafter"/>
</dbReference>
<name>A0A170QAI5_9ZZZZ</name>
<dbReference type="CDD" id="cd07432">
    <property type="entry name" value="PHP_HisPPase"/>
    <property type="match status" value="1"/>
</dbReference>
<feature type="domain" description="Polymerase/histidinol phosphatase N-terminal" evidence="1">
    <location>
        <begin position="5"/>
        <end position="72"/>
    </location>
</feature>
<dbReference type="InterPro" id="IPR004013">
    <property type="entry name" value="PHP_dom"/>
</dbReference>
<dbReference type="InterPro" id="IPR003141">
    <property type="entry name" value="Pol/His_phosphatase_N"/>
</dbReference>
<sequence length="232" mass="25378">MARLFDLHIHTTKGSSDSSLTPEDLILEADRLGLRGLCLTEHSGPWDRHEFKKFASLHKVVLIRAMEVETDYGHMLAFGLDRYQAGYNKAAELRKAATAAGGFVVTAHPFRGVLSGNGNRGRALIYQSIPDPLPETPEDALDHPVFKLADAIEVANGGTVDRENEFAMQVAELLKMPVTGGSDAHSTHGLGKFLTEFTDEVNTEAEFLKALHSKEFHPVTGLRTGNLKPYVG</sequence>
<dbReference type="GO" id="GO:0004534">
    <property type="term" value="F:5'-3' RNA exonuclease activity"/>
    <property type="evidence" value="ECO:0007669"/>
    <property type="project" value="TreeGrafter"/>
</dbReference>
<gene>
    <name evidence="2" type="ORF">MGWOODY_Clf1472</name>
</gene>
<dbReference type="Pfam" id="PF02811">
    <property type="entry name" value="PHP"/>
    <property type="match status" value="1"/>
</dbReference>
<dbReference type="InterPro" id="IPR016195">
    <property type="entry name" value="Pol/histidinol_Pase-like"/>
</dbReference>
<dbReference type="PANTHER" id="PTHR42924">
    <property type="entry name" value="EXONUCLEASE"/>
    <property type="match status" value="1"/>
</dbReference>
<evidence type="ECO:0000313" key="2">
    <source>
        <dbReference type="EMBL" id="CUV02943.1"/>
    </source>
</evidence>
<dbReference type="InterPro" id="IPR052018">
    <property type="entry name" value="PHP_domain"/>
</dbReference>
<dbReference type="SUPFAM" id="SSF89550">
    <property type="entry name" value="PHP domain-like"/>
    <property type="match status" value="1"/>
</dbReference>
<dbReference type="PANTHER" id="PTHR42924:SF3">
    <property type="entry name" value="POLYMERASE_HISTIDINOL PHOSPHATASE N-TERMINAL DOMAIN-CONTAINING PROTEIN"/>
    <property type="match status" value="1"/>
</dbReference>
<reference evidence="2" key="1">
    <citation type="submission" date="2015-10" db="EMBL/GenBank/DDBJ databases">
        <authorList>
            <person name="Gilbert D.G."/>
        </authorList>
    </citation>
    <scope>NUCLEOTIDE SEQUENCE</scope>
</reference>